<sequence length="99" mass="11169">MDSLLFFSTMAVLANANLFPFVCSYYWNSIGCAVLLGIVVFYFVGYYAFHVENSLTAFLLLNRCTAILCCWELLRGKLGGGPELNRRSHCEVLSLHYIS</sequence>
<proteinExistence type="predicted"/>
<evidence type="ECO:0000256" key="1">
    <source>
        <dbReference type="SAM" id="Phobius"/>
    </source>
</evidence>
<dbReference type="AlphaFoldDB" id="A0A914HPQ0"/>
<protein>
    <submittedName>
        <fullName evidence="3">Uncharacterized protein</fullName>
    </submittedName>
</protein>
<organism evidence="2 3">
    <name type="scientific">Globodera rostochiensis</name>
    <name type="common">Golden nematode worm</name>
    <name type="synonym">Heterodera rostochiensis</name>
    <dbReference type="NCBI Taxonomy" id="31243"/>
    <lineage>
        <taxon>Eukaryota</taxon>
        <taxon>Metazoa</taxon>
        <taxon>Ecdysozoa</taxon>
        <taxon>Nematoda</taxon>
        <taxon>Chromadorea</taxon>
        <taxon>Rhabditida</taxon>
        <taxon>Tylenchina</taxon>
        <taxon>Tylenchomorpha</taxon>
        <taxon>Tylenchoidea</taxon>
        <taxon>Heteroderidae</taxon>
        <taxon>Heteroderinae</taxon>
        <taxon>Globodera</taxon>
    </lineage>
</organism>
<keyword evidence="1" id="KW-1133">Transmembrane helix</keyword>
<accession>A0A914HPQ0</accession>
<keyword evidence="2" id="KW-1185">Reference proteome</keyword>
<reference evidence="3" key="1">
    <citation type="submission" date="2022-11" db="UniProtKB">
        <authorList>
            <consortium name="WormBaseParasite"/>
        </authorList>
    </citation>
    <scope>IDENTIFICATION</scope>
</reference>
<feature type="transmembrane region" description="Helical" evidence="1">
    <location>
        <begin position="26"/>
        <end position="49"/>
    </location>
</feature>
<evidence type="ECO:0000313" key="3">
    <source>
        <dbReference type="WBParaSite" id="Gr19_v10_g2566.t1"/>
    </source>
</evidence>
<keyword evidence="1" id="KW-0472">Membrane</keyword>
<keyword evidence="1" id="KW-0812">Transmembrane</keyword>
<name>A0A914HPQ0_GLORO</name>
<dbReference type="Proteomes" id="UP000887572">
    <property type="component" value="Unplaced"/>
</dbReference>
<evidence type="ECO:0000313" key="2">
    <source>
        <dbReference type="Proteomes" id="UP000887572"/>
    </source>
</evidence>
<dbReference type="WBParaSite" id="Gr19_v10_g2566.t1">
    <property type="protein sequence ID" value="Gr19_v10_g2566.t1"/>
    <property type="gene ID" value="Gr19_v10_g2566"/>
</dbReference>